<dbReference type="PANTHER" id="PTHR15139:SF0">
    <property type="entry name" value="TUBULIN-SPECIFIC CHAPERONE C"/>
    <property type="match status" value="1"/>
</dbReference>
<dbReference type="InterPro" id="IPR027684">
    <property type="entry name" value="TBCC"/>
</dbReference>
<dbReference type="GO" id="GO:0007023">
    <property type="term" value="P:post-chaperonin tubulin folding pathway"/>
    <property type="evidence" value="ECO:0007669"/>
    <property type="project" value="InterPro"/>
</dbReference>
<keyword evidence="9" id="KW-1185">Reference proteome</keyword>
<gene>
    <name evidence="8" type="ORF">HMPREF1544_02407</name>
</gene>
<evidence type="ECO:0000256" key="2">
    <source>
        <dbReference type="ARBA" id="ARBA00008848"/>
    </source>
</evidence>
<dbReference type="Pfam" id="PF07986">
    <property type="entry name" value="TBCC"/>
    <property type="match status" value="1"/>
</dbReference>
<dbReference type="Gene3D" id="2.160.20.70">
    <property type="match status" value="1"/>
</dbReference>
<keyword evidence="4" id="KW-0007">Acetylation</keyword>
<evidence type="ECO:0000256" key="6">
    <source>
        <dbReference type="SAM" id="MobiDB-lite"/>
    </source>
</evidence>
<dbReference type="InParanoid" id="S2JQP9"/>
<evidence type="ECO:0000256" key="5">
    <source>
        <dbReference type="ARBA" id="ARBA00026055"/>
    </source>
</evidence>
<feature type="compositionally biased region" description="Polar residues" evidence="6">
    <location>
        <begin position="108"/>
        <end position="117"/>
    </location>
</feature>
<evidence type="ECO:0000313" key="8">
    <source>
        <dbReference type="EMBL" id="EPB90827.1"/>
    </source>
</evidence>
<dbReference type="eggNOG" id="KOG2512">
    <property type="taxonomic scope" value="Eukaryota"/>
</dbReference>
<dbReference type="Pfam" id="PF16752">
    <property type="entry name" value="TBCC_N"/>
    <property type="match status" value="1"/>
</dbReference>
<dbReference type="GO" id="GO:0015631">
    <property type="term" value="F:tubulin binding"/>
    <property type="evidence" value="ECO:0007669"/>
    <property type="project" value="InterPro"/>
</dbReference>
<dbReference type="Proteomes" id="UP000014254">
    <property type="component" value="Unassembled WGS sequence"/>
</dbReference>
<dbReference type="FunCoup" id="S2JQP9">
    <property type="interactions" value="402"/>
</dbReference>
<dbReference type="PANTHER" id="PTHR15139">
    <property type="entry name" value="TUBULIN FOLDING COFACTOR C"/>
    <property type="match status" value="1"/>
</dbReference>
<dbReference type="EMBL" id="KE123916">
    <property type="protein sequence ID" value="EPB90827.1"/>
    <property type="molecule type" value="Genomic_DNA"/>
</dbReference>
<sequence>MAEKTATEASNDFWLDFKAEKQAIEHELANLKTLPKTELSSHFNNILQKINNLEKRLTKATAFIPSYDERQFSLQLKELGETLERNKAELTPKAKFSFKSRKKKPSTPEINNASAASETPPPVTDGDILSDATVLFKDKRDAVLTLKDTNTKFTSDRSVDILLSNVKNCVVVLQEDGIQISAVHIKNIENCVVYCGKIEGSVLMYGLKNSVLFAACHQFRMHEAHNVDMMLHVTSRPIIEDSNNIQVCEWSTINQTSTNYFNQIEDFNWLKKQASPNWKVMDQDKKQMLNEHIKTFQQNNDRDTALSVGLKLLPTPCVKSE</sequence>
<comment type="subunit">
    <text evidence="5">Supercomplex made of cofactors A to E. Cofactors A and D function by capturing and stabilizing tubulin in a quasi-native conformation. Cofactor E binds to the cofactor D-tubulin complex; interaction with cofactor C then causes the release of tubulin polypeptides that are committed to the native state.</text>
</comment>
<evidence type="ECO:0000256" key="3">
    <source>
        <dbReference type="ARBA" id="ARBA00022490"/>
    </source>
</evidence>
<dbReference type="OrthoDB" id="194775at2759"/>
<proteinExistence type="inferred from homology"/>
<dbReference type="InterPro" id="IPR017901">
    <property type="entry name" value="C-CAP_CF_C-like"/>
</dbReference>
<feature type="compositionally biased region" description="Basic residues" evidence="6">
    <location>
        <begin position="96"/>
        <end position="105"/>
    </location>
</feature>
<accession>S2JQP9</accession>
<dbReference type="PROSITE" id="PS51329">
    <property type="entry name" value="C_CAP_COFACTOR_C"/>
    <property type="match status" value="1"/>
</dbReference>
<dbReference type="InterPro" id="IPR031925">
    <property type="entry name" value="TBCC_N"/>
</dbReference>
<dbReference type="OMA" id="YFQHEIT"/>
<evidence type="ECO:0000256" key="4">
    <source>
        <dbReference type="ARBA" id="ARBA00022990"/>
    </source>
</evidence>
<dbReference type="AlphaFoldDB" id="S2JQP9"/>
<dbReference type="InterPro" id="IPR038397">
    <property type="entry name" value="TBCC_N_sf"/>
</dbReference>
<dbReference type="GO" id="GO:0007021">
    <property type="term" value="P:tubulin complex assembly"/>
    <property type="evidence" value="ECO:0007669"/>
    <property type="project" value="TreeGrafter"/>
</dbReference>
<dbReference type="InterPro" id="IPR012945">
    <property type="entry name" value="Tubulin-bd_cofactor_C_dom"/>
</dbReference>
<feature type="region of interest" description="Disordered" evidence="6">
    <location>
        <begin position="94"/>
        <end position="126"/>
    </location>
</feature>
<name>S2JQP9_MUCC1</name>
<dbReference type="GO" id="GO:0005737">
    <property type="term" value="C:cytoplasm"/>
    <property type="evidence" value="ECO:0007669"/>
    <property type="project" value="UniProtKB-SubCell"/>
</dbReference>
<organism evidence="8 9">
    <name type="scientific">Mucor circinelloides f. circinelloides (strain 1006PhL)</name>
    <name type="common">Mucormycosis agent</name>
    <name type="synonym">Calyptromyces circinelloides</name>
    <dbReference type="NCBI Taxonomy" id="1220926"/>
    <lineage>
        <taxon>Eukaryota</taxon>
        <taxon>Fungi</taxon>
        <taxon>Fungi incertae sedis</taxon>
        <taxon>Mucoromycota</taxon>
        <taxon>Mucoromycotina</taxon>
        <taxon>Mucoromycetes</taxon>
        <taxon>Mucorales</taxon>
        <taxon>Mucorineae</taxon>
        <taxon>Mucoraceae</taxon>
        <taxon>Mucor</taxon>
    </lineage>
</organism>
<dbReference type="Gene3D" id="1.20.58.1250">
    <property type="entry name" value="Tubulin Binding Cofactor C, N-terminal domain"/>
    <property type="match status" value="1"/>
</dbReference>
<protein>
    <recommendedName>
        <fullName evidence="7">C-CAP/cofactor C-like domain-containing protein</fullName>
    </recommendedName>
</protein>
<feature type="domain" description="C-CAP/cofactor C-like" evidence="7">
    <location>
        <begin position="121"/>
        <end position="269"/>
    </location>
</feature>
<dbReference type="InterPro" id="IPR016098">
    <property type="entry name" value="CAP/MinC_C"/>
</dbReference>
<evidence type="ECO:0000313" key="9">
    <source>
        <dbReference type="Proteomes" id="UP000014254"/>
    </source>
</evidence>
<keyword evidence="3" id="KW-0963">Cytoplasm</keyword>
<reference evidence="9" key="1">
    <citation type="submission" date="2013-05" db="EMBL/GenBank/DDBJ databases">
        <title>The Genome sequence of Mucor circinelloides f. circinelloides 1006PhL.</title>
        <authorList>
            <consortium name="The Broad Institute Genomics Platform"/>
            <person name="Cuomo C."/>
            <person name="Earl A."/>
            <person name="Findley K."/>
            <person name="Lee S.C."/>
            <person name="Walker B."/>
            <person name="Young S."/>
            <person name="Zeng Q."/>
            <person name="Gargeya S."/>
            <person name="Fitzgerald M."/>
            <person name="Haas B."/>
            <person name="Abouelleil A."/>
            <person name="Allen A.W."/>
            <person name="Alvarado L."/>
            <person name="Arachchi H.M."/>
            <person name="Berlin A.M."/>
            <person name="Chapman S.B."/>
            <person name="Gainer-Dewar J."/>
            <person name="Goldberg J."/>
            <person name="Griggs A."/>
            <person name="Gujja S."/>
            <person name="Hansen M."/>
            <person name="Howarth C."/>
            <person name="Imamovic A."/>
            <person name="Ireland A."/>
            <person name="Larimer J."/>
            <person name="McCowan C."/>
            <person name="Murphy C."/>
            <person name="Pearson M."/>
            <person name="Poon T.W."/>
            <person name="Priest M."/>
            <person name="Roberts A."/>
            <person name="Saif S."/>
            <person name="Shea T."/>
            <person name="Sisk P."/>
            <person name="Sykes S."/>
            <person name="Wortman J."/>
            <person name="Nusbaum C."/>
            <person name="Birren B."/>
        </authorList>
    </citation>
    <scope>NUCLEOTIDE SEQUENCE [LARGE SCALE GENOMIC DNA]</scope>
    <source>
        <strain evidence="9">1006PhL</strain>
    </source>
</reference>
<evidence type="ECO:0000259" key="7">
    <source>
        <dbReference type="PROSITE" id="PS51329"/>
    </source>
</evidence>
<evidence type="ECO:0000256" key="1">
    <source>
        <dbReference type="ARBA" id="ARBA00004496"/>
    </source>
</evidence>
<dbReference type="VEuPathDB" id="FungiDB:HMPREF1544_02407"/>
<dbReference type="STRING" id="1220926.S2JQP9"/>
<comment type="similarity">
    <text evidence="2">Belongs to the TBCC family.</text>
</comment>
<comment type="subcellular location">
    <subcellularLocation>
        <location evidence="1">Cytoplasm</location>
    </subcellularLocation>
</comment>